<protein>
    <submittedName>
        <fullName evidence="1">Uncharacterized protein</fullName>
    </submittedName>
</protein>
<dbReference type="Proteomes" id="UP000703269">
    <property type="component" value="Unassembled WGS sequence"/>
</dbReference>
<name>A0A9P3GIT9_9APHY</name>
<evidence type="ECO:0000313" key="1">
    <source>
        <dbReference type="EMBL" id="GJE95751.1"/>
    </source>
</evidence>
<dbReference type="EMBL" id="BPQB01000052">
    <property type="protein sequence ID" value="GJE95751.1"/>
    <property type="molecule type" value="Genomic_DNA"/>
</dbReference>
<evidence type="ECO:0000313" key="2">
    <source>
        <dbReference type="Proteomes" id="UP000703269"/>
    </source>
</evidence>
<gene>
    <name evidence="1" type="ORF">PsYK624_119380</name>
</gene>
<accession>A0A9P3GIT9</accession>
<proteinExistence type="predicted"/>
<sequence length="80" mass="9295">MIFGWTRHSRRICSEQTLCERLDRHHPWRLSPIHLYFSRYAVAFSDYSCIALCLHLRSSASFPTIFTVTAAQPLRAAPTQ</sequence>
<comment type="caution">
    <text evidence="1">The sequence shown here is derived from an EMBL/GenBank/DDBJ whole genome shotgun (WGS) entry which is preliminary data.</text>
</comment>
<keyword evidence="2" id="KW-1185">Reference proteome</keyword>
<dbReference type="AlphaFoldDB" id="A0A9P3GIT9"/>
<reference evidence="1 2" key="1">
    <citation type="submission" date="2021-08" db="EMBL/GenBank/DDBJ databases">
        <title>Draft Genome Sequence of Phanerochaete sordida strain YK-624.</title>
        <authorList>
            <person name="Mori T."/>
            <person name="Dohra H."/>
            <person name="Suzuki T."/>
            <person name="Kawagishi H."/>
            <person name="Hirai H."/>
        </authorList>
    </citation>
    <scope>NUCLEOTIDE SEQUENCE [LARGE SCALE GENOMIC DNA]</scope>
    <source>
        <strain evidence="1 2">YK-624</strain>
    </source>
</reference>
<organism evidence="1 2">
    <name type="scientific">Phanerochaete sordida</name>
    <dbReference type="NCBI Taxonomy" id="48140"/>
    <lineage>
        <taxon>Eukaryota</taxon>
        <taxon>Fungi</taxon>
        <taxon>Dikarya</taxon>
        <taxon>Basidiomycota</taxon>
        <taxon>Agaricomycotina</taxon>
        <taxon>Agaricomycetes</taxon>
        <taxon>Polyporales</taxon>
        <taxon>Phanerochaetaceae</taxon>
        <taxon>Phanerochaete</taxon>
    </lineage>
</organism>